<feature type="domain" description="YDG" evidence="13">
    <location>
        <begin position="691"/>
        <end position="843"/>
    </location>
</feature>
<dbReference type="GO" id="GO:0032259">
    <property type="term" value="P:methylation"/>
    <property type="evidence" value="ECO:0007669"/>
    <property type="project" value="UniProtKB-KW"/>
</dbReference>
<sequence>MIFNPSFKDAKNVMALHPPTFVFRMKIHLLHVDSSNNTPNLLHCDLKQVRLGSGGKIEKTARILSVRAGLLVRPLDFGCQSSISGVSFDPLYLTPFPPISFVYVPEGGEMVSVISENRQLQNGDCSLTIAPPKYKRRKVSAVRDFPPGCGRNIAPINSDTKEVENGGQMMGETSKDVEPSGPKEVGLCDAEGKGVLEGVVESQYHDMPDCSSSPKATSSFENSKKIIENGLPKENPTFSQDLQKMEGEESALGDEIHDPSKDKTKVKVESPGATGNNGVLDLQEAATDIESKVLVEGTTLEMSSPPHYPIPSTVLWKERKYPPRRRVSALRDFPPGCGRDMQPQSEVEDKQLGLGITDASTHREVVQNDENQPGDSDAVNAFRDNVKVVSEKREDEIERQCEAVKGTFPKVNMHASRIGESLATEGQEETYEVKSAEQHVRVIEKEERDGKDVRDVEYSEDQVDKELIVYVKVKNKKRSSIAVSHDDNESLLESAAGIEMDDNVVVVQGLMAVSNHPRTKAKHAVKSRPPVISVKRSKGKKHDYARRDKLKGSPNDGTESMGNLGESSKMIVPYLRETEMKEVSHVLRDEGDSTENEESLDDFQLVPRKREFDVTLPPFGAGSSDEKGARIKVRETLRLFHAIVRKLQQGEQSSSKSKDQENASKRIDLRASSILKAHGKVVNTSKKSIVGPVPGVEVGDIFNFRIELSIIGLHRPPQAGIDYLKQGDQIIATSIVASGGYANDVDSSDVLVYTGQGGNAKGGDKGPEDQKLERGNLALKNSKDVKNFVRVIRGFKETKSSETTDGKCKIGATYTYDGLYTVEKYWHDIGTHGKLVYKFELRRVPGQPELAWKEMKQSNKFKVREGRCVLDISEGKETFAISAINTIDDEKPPQFTYITSMMYPDWCQPLPPKGCYCKDGCSDSEHCACAIKNGGEIPYNYNGAIVEAKPLVYECGPSCKCPPTCHNRVSQYGIKFPLEIFKTESRGWGVRSLSSIPSGSFICEYIGELLDDKEAEQRTGNDEYLFDIGQNYNDPTLWDGLSDMMPDLASSSSDVVQNVGFTIDAAKYGNIGRFINHSCSPNLYAQNVLYDHEDKRIPHIMLFAAENIPPLQELTYHYNYTIDEVFDHEGNIKKKSCLCGSSECTGRMY</sequence>
<keyword evidence="3" id="KW-0489">Methyltransferase</keyword>
<evidence type="ECO:0000256" key="5">
    <source>
        <dbReference type="ARBA" id="ARBA00022691"/>
    </source>
</evidence>
<dbReference type="OrthoDB" id="5792673at2759"/>
<organism evidence="14 15">
    <name type="scientific">Carnegiea gigantea</name>
    <dbReference type="NCBI Taxonomy" id="171969"/>
    <lineage>
        <taxon>Eukaryota</taxon>
        <taxon>Viridiplantae</taxon>
        <taxon>Streptophyta</taxon>
        <taxon>Embryophyta</taxon>
        <taxon>Tracheophyta</taxon>
        <taxon>Spermatophyta</taxon>
        <taxon>Magnoliopsida</taxon>
        <taxon>eudicotyledons</taxon>
        <taxon>Gunneridae</taxon>
        <taxon>Pentapetalae</taxon>
        <taxon>Caryophyllales</taxon>
        <taxon>Cactineae</taxon>
        <taxon>Cactaceae</taxon>
        <taxon>Cactoideae</taxon>
        <taxon>Echinocereeae</taxon>
        <taxon>Carnegiea</taxon>
    </lineage>
</organism>
<dbReference type="GO" id="GO:0008270">
    <property type="term" value="F:zinc ion binding"/>
    <property type="evidence" value="ECO:0007669"/>
    <property type="project" value="InterPro"/>
</dbReference>
<keyword evidence="2" id="KW-0158">Chromosome</keyword>
<feature type="compositionally biased region" description="Basic residues" evidence="9">
    <location>
        <begin position="517"/>
        <end position="526"/>
    </location>
</feature>
<dbReference type="PROSITE" id="PS51575">
    <property type="entry name" value="SAM_MT43_SUVAR39_2"/>
    <property type="match status" value="1"/>
</dbReference>
<proteinExistence type="predicted"/>
<evidence type="ECO:0000259" key="11">
    <source>
        <dbReference type="PROSITE" id="PS50867"/>
    </source>
</evidence>
<dbReference type="AlphaFoldDB" id="A0A9Q1QIX9"/>
<dbReference type="PANTHER" id="PTHR45660:SF46">
    <property type="entry name" value="HISTONE-LYSINE N-METHYLTRANSFERASE, H3 LYSINE-9 SPECIFIC SUVH6"/>
    <property type="match status" value="1"/>
</dbReference>
<keyword evidence="4" id="KW-0808">Transferase</keyword>
<feature type="domain" description="Post-SET" evidence="12">
    <location>
        <begin position="1133"/>
        <end position="1149"/>
    </location>
</feature>
<dbReference type="CDD" id="cd10545">
    <property type="entry name" value="SET_AtSUVH-like"/>
    <property type="match status" value="1"/>
</dbReference>
<evidence type="ECO:0000259" key="12">
    <source>
        <dbReference type="PROSITE" id="PS50868"/>
    </source>
</evidence>
<dbReference type="SMART" id="SM00317">
    <property type="entry name" value="SET"/>
    <property type="match status" value="1"/>
</dbReference>
<dbReference type="Gene3D" id="2.170.270.10">
    <property type="entry name" value="SET domain"/>
    <property type="match status" value="1"/>
</dbReference>
<evidence type="ECO:0000259" key="13">
    <source>
        <dbReference type="PROSITE" id="PS51015"/>
    </source>
</evidence>
<evidence type="ECO:0000256" key="1">
    <source>
        <dbReference type="ARBA" id="ARBA00004286"/>
    </source>
</evidence>
<dbReference type="InterPro" id="IPR025794">
    <property type="entry name" value="H3-K9-MeTrfase_plant"/>
</dbReference>
<evidence type="ECO:0000256" key="9">
    <source>
        <dbReference type="SAM" id="MobiDB-lite"/>
    </source>
</evidence>
<accession>A0A9Q1QIX9</accession>
<evidence type="ECO:0000256" key="4">
    <source>
        <dbReference type="ARBA" id="ARBA00022679"/>
    </source>
</evidence>
<keyword evidence="6" id="KW-0156">Chromatin regulator</keyword>
<comment type="caution">
    <text evidence="14">The sequence shown here is derived from an EMBL/GenBank/DDBJ whole genome shotgun (WGS) entry which is preliminary data.</text>
</comment>
<gene>
    <name evidence="14" type="ORF">Cgig2_019886</name>
</gene>
<dbReference type="InterPro" id="IPR015947">
    <property type="entry name" value="PUA-like_sf"/>
</dbReference>
<comment type="subcellular location">
    <subcellularLocation>
        <location evidence="1">Chromosome</location>
    </subcellularLocation>
    <subcellularLocation>
        <location evidence="8">Nucleus</location>
    </subcellularLocation>
</comment>
<keyword evidence="5" id="KW-0949">S-adenosyl-L-methionine</keyword>
<reference evidence="14" key="1">
    <citation type="submission" date="2022-04" db="EMBL/GenBank/DDBJ databases">
        <title>Carnegiea gigantea Genome sequencing and assembly v2.</title>
        <authorList>
            <person name="Copetti D."/>
            <person name="Sanderson M.J."/>
            <person name="Burquez A."/>
            <person name="Wojciechowski M.F."/>
        </authorList>
    </citation>
    <scope>NUCLEOTIDE SEQUENCE</scope>
    <source>
        <strain evidence="14">SGP5-SGP5p</strain>
        <tissue evidence="14">Aerial part</tissue>
    </source>
</reference>
<name>A0A9Q1QIX9_9CARY</name>
<feature type="region of interest" description="Disordered" evidence="9">
    <location>
        <begin position="250"/>
        <end position="278"/>
    </location>
</feature>
<dbReference type="InterPro" id="IPR007728">
    <property type="entry name" value="Pre-SET_dom"/>
</dbReference>
<dbReference type="GO" id="GO:0042054">
    <property type="term" value="F:histone methyltransferase activity"/>
    <property type="evidence" value="ECO:0007669"/>
    <property type="project" value="InterPro"/>
</dbReference>
<feature type="region of interest" description="Disordered" evidence="9">
    <location>
        <begin position="517"/>
        <end position="566"/>
    </location>
</feature>
<dbReference type="Proteomes" id="UP001153076">
    <property type="component" value="Unassembled WGS sequence"/>
</dbReference>
<keyword evidence="15" id="KW-1185">Reference proteome</keyword>
<dbReference type="InterPro" id="IPR003105">
    <property type="entry name" value="SRA_YDG"/>
</dbReference>
<dbReference type="SMART" id="SM00466">
    <property type="entry name" value="SRA"/>
    <property type="match status" value="1"/>
</dbReference>
<dbReference type="Pfam" id="PF05033">
    <property type="entry name" value="Pre-SET"/>
    <property type="match status" value="1"/>
</dbReference>
<evidence type="ECO:0000256" key="6">
    <source>
        <dbReference type="ARBA" id="ARBA00022853"/>
    </source>
</evidence>
<dbReference type="GO" id="GO:0003690">
    <property type="term" value="F:double-stranded DNA binding"/>
    <property type="evidence" value="ECO:0007669"/>
    <property type="project" value="TreeGrafter"/>
</dbReference>
<dbReference type="PROSITE" id="PS50867">
    <property type="entry name" value="PRE_SET"/>
    <property type="match status" value="1"/>
</dbReference>
<dbReference type="GO" id="GO:0005694">
    <property type="term" value="C:chromosome"/>
    <property type="evidence" value="ECO:0007669"/>
    <property type="project" value="UniProtKB-SubCell"/>
</dbReference>
<keyword evidence="7 8" id="KW-0539">Nucleus</keyword>
<dbReference type="EMBL" id="JAKOGI010000100">
    <property type="protein sequence ID" value="KAJ8444328.1"/>
    <property type="molecule type" value="Genomic_DNA"/>
</dbReference>
<dbReference type="SMART" id="SM00468">
    <property type="entry name" value="PreSET"/>
    <property type="match status" value="1"/>
</dbReference>
<dbReference type="InterPro" id="IPR036987">
    <property type="entry name" value="SRA-YDG_sf"/>
</dbReference>
<dbReference type="InterPro" id="IPR046341">
    <property type="entry name" value="SET_dom_sf"/>
</dbReference>
<dbReference type="SUPFAM" id="SSF82199">
    <property type="entry name" value="SET domain"/>
    <property type="match status" value="1"/>
</dbReference>
<evidence type="ECO:0000256" key="8">
    <source>
        <dbReference type="PROSITE-ProRule" id="PRU00358"/>
    </source>
</evidence>
<evidence type="ECO:0000256" key="3">
    <source>
        <dbReference type="ARBA" id="ARBA00022603"/>
    </source>
</evidence>
<dbReference type="Pfam" id="PF02182">
    <property type="entry name" value="SAD_SRA"/>
    <property type="match status" value="1"/>
</dbReference>
<dbReference type="Gene3D" id="2.30.280.10">
    <property type="entry name" value="SRA-YDG"/>
    <property type="match status" value="1"/>
</dbReference>
<dbReference type="SUPFAM" id="SSF88697">
    <property type="entry name" value="PUA domain-like"/>
    <property type="match status" value="1"/>
</dbReference>
<dbReference type="GO" id="GO:0005634">
    <property type="term" value="C:nucleus"/>
    <property type="evidence" value="ECO:0007669"/>
    <property type="project" value="UniProtKB-SubCell"/>
</dbReference>
<evidence type="ECO:0000259" key="10">
    <source>
        <dbReference type="PROSITE" id="PS50280"/>
    </source>
</evidence>
<dbReference type="PROSITE" id="PS50868">
    <property type="entry name" value="POST_SET"/>
    <property type="match status" value="1"/>
</dbReference>
<feature type="compositionally biased region" description="Basic residues" evidence="9">
    <location>
        <begin position="535"/>
        <end position="544"/>
    </location>
</feature>
<dbReference type="PANTHER" id="PTHR45660">
    <property type="entry name" value="HISTONE-LYSINE N-METHYLTRANSFERASE SETMAR"/>
    <property type="match status" value="1"/>
</dbReference>
<protein>
    <submittedName>
        <fullName evidence="14">Uncharacterized protein</fullName>
    </submittedName>
</protein>
<evidence type="ECO:0000256" key="2">
    <source>
        <dbReference type="ARBA" id="ARBA00022454"/>
    </source>
</evidence>
<dbReference type="PROSITE" id="PS51015">
    <property type="entry name" value="YDG"/>
    <property type="match status" value="1"/>
</dbReference>
<dbReference type="InterPro" id="IPR051357">
    <property type="entry name" value="H3K9_HMTase_SUVAR3-9"/>
</dbReference>
<dbReference type="PROSITE" id="PS50280">
    <property type="entry name" value="SET"/>
    <property type="match status" value="1"/>
</dbReference>
<dbReference type="InterPro" id="IPR003616">
    <property type="entry name" value="Post-SET_dom"/>
</dbReference>
<dbReference type="InterPro" id="IPR001214">
    <property type="entry name" value="SET_dom"/>
</dbReference>
<evidence type="ECO:0000256" key="7">
    <source>
        <dbReference type="ARBA" id="ARBA00023242"/>
    </source>
</evidence>
<evidence type="ECO:0000313" key="14">
    <source>
        <dbReference type="EMBL" id="KAJ8444328.1"/>
    </source>
</evidence>
<evidence type="ECO:0000313" key="15">
    <source>
        <dbReference type="Proteomes" id="UP001153076"/>
    </source>
</evidence>
<feature type="compositionally biased region" description="Basic and acidic residues" evidence="9">
    <location>
        <begin position="254"/>
        <end position="268"/>
    </location>
</feature>
<feature type="domain" description="SET" evidence="10">
    <location>
        <begin position="976"/>
        <end position="1119"/>
    </location>
</feature>
<dbReference type="Pfam" id="PF00856">
    <property type="entry name" value="SET"/>
    <property type="match status" value="1"/>
</dbReference>
<feature type="domain" description="Pre-SET" evidence="11">
    <location>
        <begin position="913"/>
        <end position="973"/>
    </location>
</feature>